<sequence>MPSVRSLKFIFAVAAAVSLTTIFTAPVADAASSTSTTRKPLILDSQNGINDGQSGTVLQTAPLSHQPIVGAQPIAAPAELAPDSSMPYVVAPYIQLPTGGNTPQPPRPQPRPVQRSQ</sequence>
<comment type="caution">
    <text evidence="3">The sequence shown here is derived from an EMBL/GenBank/DDBJ whole genome shotgun (WGS) entry which is preliminary data.</text>
</comment>
<dbReference type="OrthoDB" id="8971208at2"/>
<evidence type="ECO:0000256" key="2">
    <source>
        <dbReference type="SAM" id="SignalP"/>
    </source>
</evidence>
<feature type="signal peptide" evidence="2">
    <location>
        <begin position="1"/>
        <end position="30"/>
    </location>
</feature>
<feature type="chain" id="PRO_5016238480" description="Secreted protein" evidence="2">
    <location>
        <begin position="31"/>
        <end position="117"/>
    </location>
</feature>
<dbReference type="EMBL" id="QLTK01000028">
    <property type="protein sequence ID" value="RAS21568.1"/>
    <property type="molecule type" value="Genomic_DNA"/>
</dbReference>
<evidence type="ECO:0008006" key="5">
    <source>
        <dbReference type="Google" id="ProtNLM"/>
    </source>
</evidence>
<dbReference type="AlphaFoldDB" id="A0A329BH98"/>
<proteinExistence type="predicted"/>
<feature type="region of interest" description="Disordered" evidence="1">
    <location>
        <begin position="94"/>
        <end position="117"/>
    </location>
</feature>
<reference evidence="3 4" key="1">
    <citation type="submission" date="2018-06" db="EMBL/GenBank/DDBJ databases">
        <title>Genomic Encyclopedia of Type Strains, Phase III (KMG-III): the genomes of soil and plant-associated and newly described type strains.</title>
        <authorList>
            <person name="Whitman W."/>
        </authorList>
    </citation>
    <scope>NUCLEOTIDE SEQUENCE [LARGE SCALE GENOMIC DNA]</scope>
    <source>
        <strain evidence="3 4">LMG 23644</strain>
    </source>
</reference>
<accession>A0A329BH98</accession>
<keyword evidence="2" id="KW-0732">Signal</keyword>
<gene>
    <name evidence="3" type="ORF">BX591_12888</name>
</gene>
<name>A0A329BH98_9BURK</name>
<dbReference type="Proteomes" id="UP000248918">
    <property type="component" value="Unassembled WGS sequence"/>
</dbReference>
<protein>
    <recommendedName>
        <fullName evidence="5">Secreted protein</fullName>
    </recommendedName>
</protein>
<evidence type="ECO:0000313" key="4">
    <source>
        <dbReference type="Proteomes" id="UP000248918"/>
    </source>
</evidence>
<organism evidence="3 4">
    <name type="scientific">Paraburkholderia bryophila</name>
    <dbReference type="NCBI Taxonomy" id="420952"/>
    <lineage>
        <taxon>Bacteria</taxon>
        <taxon>Pseudomonadati</taxon>
        <taxon>Pseudomonadota</taxon>
        <taxon>Betaproteobacteria</taxon>
        <taxon>Burkholderiales</taxon>
        <taxon>Burkholderiaceae</taxon>
        <taxon>Paraburkholderia</taxon>
    </lineage>
</organism>
<evidence type="ECO:0000256" key="1">
    <source>
        <dbReference type="SAM" id="MobiDB-lite"/>
    </source>
</evidence>
<evidence type="ECO:0000313" key="3">
    <source>
        <dbReference type="EMBL" id="RAS21568.1"/>
    </source>
</evidence>
<dbReference type="RefSeq" id="WP_111934753.1">
    <property type="nucleotide sequence ID" value="NZ_CADFFP010000030.1"/>
</dbReference>